<evidence type="ECO:0000256" key="4">
    <source>
        <dbReference type="SAM" id="MobiDB-lite"/>
    </source>
</evidence>
<feature type="compositionally biased region" description="Basic residues" evidence="4">
    <location>
        <begin position="82"/>
        <end position="95"/>
    </location>
</feature>
<gene>
    <name evidence="6" type="ORF">RHGRI_034707</name>
</gene>
<keyword evidence="2" id="KW-0808">Transferase</keyword>
<dbReference type="GO" id="GO:0005730">
    <property type="term" value="C:nucleolus"/>
    <property type="evidence" value="ECO:0007669"/>
    <property type="project" value="TreeGrafter"/>
</dbReference>
<dbReference type="AlphaFoldDB" id="A0AAV6I7D2"/>
<sequence>MTLSSILARTQPKERVKDIISVCYSFITKRSRTAFKLSAWSNKCIPSQEATPKAKGEDEESCSEDESSADEENQTVCISDRHRPRKKQRITKKGKGRDWVLKKKEQMRKKGNHVPPDTKYTARKRKARF</sequence>
<keyword evidence="1" id="KW-0489">Methyltransferase</keyword>
<dbReference type="GO" id="GO:0070476">
    <property type="term" value="P:rRNA (guanine-N7)-methylation"/>
    <property type="evidence" value="ECO:0007669"/>
    <property type="project" value="InterPro"/>
</dbReference>
<feature type="domain" description="18S rRNA (guanine(1575)-N(7))-methyltransferase Bud23 C-terminal" evidence="5">
    <location>
        <begin position="48"/>
        <end position="127"/>
    </location>
</feature>
<evidence type="ECO:0000256" key="1">
    <source>
        <dbReference type="ARBA" id="ARBA00022603"/>
    </source>
</evidence>
<dbReference type="PANTHER" id="PTHR12734:SF0">
    <property type="entry name" value="18S RRNA (GUANINE-N(7))-METHYLTRANSFERASE-RELATED"/>
    <property type="match status" value="1"/>
</dbReference>
<name>A0AAV6I7D2_9ERIC</name>
<dbReference type="Proteomes" id="UP000823749">
    <property type="component" value="Chromosome 12"/>
</dbReference>
<dbReference type="GO" id="GO:0016435">
    <property type="term" value="F:rRNA (guanine) methyltransferase activity"/>
    <property type="evidence" value="ECO:0007669"/>
    <property type="project" value="InterPro"/>
</dbReference>
<keyword evidence="7" id="KW-1185">Reference proteome</keyword>
<accession>A0AAV6I7D2</accession>
<organism evidence="6 7">
    <name type="scientific">Rhododendron griersonianum</name>
    <dbReference type="NCBI Taxonomy" id="479676"/>
    <lineage>
        <taxon>Eukaryota</taxon>
        <taxon>Viridiplantae</taxon>
        <taxon>Streptophyta</taxon>
        <taxon>Embryophyta</taxon>
        <taxon>Tracheophyta</taxon>
        <taxon>Spermatophyta</taxon>
        <taxon>Magnoliopsida</taxon>
        <taxon>eudicotyledons</taxon>
        <taxon>Gunneridae</taxon>
        <taxon>Pentapetalae</taxon>
        <taxon>asterids</taxon>
        <taxon>Ericales</taxon>
        <taxon>Ericaceae</taxon>
        <taxon>Ericoideae</taxon>
        <taxon>Rhodoreae</taxon>
        <taxon>Rhododendron</taxon>
    </lineage>
</organism>
<dbReference type="PANTHER" id="PTHR12734">
    <property type="entry name" value="METHYLTRANSFERASE-RELATED"/>
    <property type="match status" value="1"/>
</dbReference>
<evidence type="ECO:0000313" key="6">
    <source>
        <dbReference type="EMBL" id="KAG5522649.1"/>
    </source>
</evidence>
<dbReference type="InterPro" id="IPR022238">
    <property type="entry name" value="Bud23_C"/>
</dbReference>
<proteinExistence type="predicted"/>
<keyword evidence="3" id="KW-0949">S-adenosyl-L-methionine</keyword>
<evidence type="ECO:0000256" key="3">
    <source>
        <dbReference type="ARBA" id="ARBA00022691"/>
    </source>
</evidence>
<protein>
    <recommendedName>
        <fullName evidence="5">18S rRNA (guanine(1575)-N(7))-methyltransferase Bud23 C-terminal domain-containing protein</fullName>
    </recommendedName>
</protein>
<feature type="compositionally biased region" description="Acidic residues" evidence="4">
    <location>
        <begin position="57"/>
        <end position="73"/>
    </location>
</feature>
<dbReference type="Pfam" id="PF12589">
    <property type="entry name" value="WBS_methylT"/>
    <property type="match status" value="1"/>
</dbReference>
<evidence type="ECO:0000313" key="7">
    <source>
        <dbReference type="Proteomes" id="UP000823749"/>
    </source>
</evidence>
<comment type="caution">
    <text evidence="6">The sequence shown here is derived from an EMBL/GenBank/DDBJ whole genome shotgun (WGS) entry which is preliminary data.</text>
</comment>
<dbReference type="EMBL" id="JACTNZ010000012">
    <property type="protein sequence ID" value="KAG5522649.1"/>
    <property type="molecule type" value="Genomic_DNA"/>
</dbReference>
<evidence type="ECO:0000259" key="5">
    <source>
        <dbReference type="Pfam" id="PF12589"/>
    </source>
</evidence>
<evidence type="ECO:0000256" key="2">
    <source>
        <dbReference type="ARBA" id="ARBA00022679"/>
    </source>
</evidence>
<feature type="region of interest" description="Disordered" evidence="4">
    <location>
        <begin position="46"/>
        <end position="129"/>
    </location>
</feature>
<dbReference type="InterPro" id="IPR039769">
    <property type="entry name" value="Bud23-like"/>
</dbReference>
<reference evidence="6" key="1">
    <citation type="submission" date="2020-08" db="EMBL/GenBank/DDBJ databases">
        <title>Plant Genome Project.</title>
        <authorList>
            <person name="Zhang R.-G."/>
        </authorList>
    </citation>
    <scope>NUCLEOTIDE SEQUENCE</scope>
    <source>
        <strain evidence="6">WSP0</strain>
        <tissue evidence="6">Leaf</tissue>
    </source>
</reference>